<proteinExistence type="predicted"/>
<reference evidence="1" key="1">
    <citation type="submission" date="2021-08" db="EMBL/GenBank/DDBJ databases">
        <title>The first chromosome-level gecko genome reveals the dynamic sex chromosomes of Neotropical dwarf geckos (Sphaerodactylidae: Sphaerodactylus).</title>
        <authorList>
            <person name="Pinto B.J."/>
            <person name="Keating S.E."/>
            <person name="Gamble T."/>
        </authorList>
    </citation>
    <scope>NUCLEOTIDE SEQUENCE</scope>
    <source>
        <strain evidence="1">TG3544</strain>
    </source>
</reference>
<dbReference type="Proteomes" id="UP000827872">
    <property type="component" value="Linkage Group LG17"/>
</dbReference>
<accession>A0ACB8E5A3</accession>
<evidence type="ECO:0000313" key="1">
    <source>
        <dbReference type="EMBL" id="KAH7987271.1"/>
    </source>
</evidence>
<organism evidence="1 2">
    <name type="scientific">Sphaerodactylus townsendi</name>
    <dbReference type="NCBI Taxonomy" id="933632"/>
    <lineage>
        <taxon>Eukaryota</taxon>
        <taxon>Metazoa</taxon>
        <taxon>Chordata</taxon>
        <taxon>Craniata</taxon>
        <taxon>Vertebrata</taxon>
        <taxon>Euteleostomi</taxon>
        <taxon>Lepidosauria</taxon>
        <taxon>Squamata</taxon>
        <taxon>Bifurcata</taxon>
        <taxon>Gekkota</taxon>
        <taxon>Sphaerodactylidae</taxon>
        <taxon>Sphaerodactylus</taxon>
    </lineage>
</organism>
<keyword evidence="2" id="KW-1185">Reference proteome</keyword>
<evidence type="ECO:0000313" key="2">
    <source>
        <dbReference type="Proteomes" id="UP000827872"/>
    </source>
</evidence>
<dbReference type="EMBL" id="CM037630">
    <property type="protein sequence ID" value="KAH7987271.1"/>
    <property type="molecule type" value="Genomic_DNA"/>
</dbReference>
<name>A0ACB8E5A3_9SAUR</name>
<protein>
    <submittedName>
        <fullName evidence="1">Uncharacterized protein</fullName>
    </submittedName>
</protein>
<sequence length="491" mass="52888">MLKDAGGGAASLRSPNDNSKSAEEDKTLNDLVGVLQDMVKDIPTANAGLPAHVIPLPTEESAVVTPALESSEPETGENVVVSLPVSHGEHVEIPVSHGEHVEIPVSHGEHVEIPVFHGEHVEIPERVDLASTTAVGEGTTELVVLHSKETTTEKPLVSISLLLEKPATKKKSETFDQLTNGALSNLVQSLENVKKLNGILGTFANKTEEQPGTDEKAQKQARAEDILDVIKKLIETLKNTPAYVKEDRNLYKYVQTAEAYIEEALELTEQAQKKFHQESPSTLPPPQETDVSLEPVTEPLPASTVTGQETEIALEPVAELMPAPSVTAPETEISLEPVAELMPAPIVTAPETEISREPIAELLPAPTVTAPEISLGPVTEPLPAPTVIVHSVSLPPEPLARKAENVQVEMGKLKAFINLLYGFSPHLTAYTQNTAHKKVAEDIVERALAVLHAIKSVFCGSEEEQSKQALQQLLKEDVELMSQAMEAKRAA</sequence>
<gene>
    <name evidence="1" type="ORF">K3G42_002907</name>
</gene>
<comment type="caution">
    <text evidence="1">The sequence shown here is derived from an EMBL/GenBank/DDBJ whole genome shotgun (WGS) entry which is preliminary data.</text>
</comment>